<evidence type="ECO:0000313" key="5">
    <source>
        <dbReference type="Proteomes" id="UP000657918"/>
    </source>
</evidence>
<sequence>MKGELPEGTLVGAPATAVCSVYSGLELGMLIDKLLGHVVGKVEVIEGDGGVGAIVKLTFPGISIIHLIYAANMVEIICIRNYITEILNIDNIYYPFRNYLTIFQRTACNLRENKQGKCEENSYSKMKGELSEETLVGAPATAVWSVYRGLELGMLFDKLLGHVVGKVEVIEGDGGVGTIIKLTFPGTSGGYMKEIFRIMDDEKRVKEKETIEGGYLDRGFDVYRIRLEIIEKDAESTIIRSTIKYELEDAKAELASLVTIKPLQKKLGSMSVGRNLMRRISYLFPDMFTSSVVLINYTCYCAHQ</sequence>
<dbReference type="Proteomes" id="UP000657918">
    <property type="component" value="Unassembled WGS sequence"/>
</dbReference>
<dbReference type="GO" id="GO:0010427">
    <property type="term" value="F:abscisic acid binding"/>
    <property type="evidence" value="ECO:0007669"/>
    <property type="project" value="TreeGrafter"/>
</dbReference>
<dbReference type="GO" id="GO:0005634">
    <property type="term" value="C:nucleus"/>
    <property type="evidence" value="ECO:0007669"/>
    <property type="project" value="TreeGrafter"/>
</dbReference>
<name>A0A835N260_9ROSI</name>
<organism evidence="4 5">
    <name type="scientific">Salix dunnii</name>
    <dbReference type="NCBI Taxonomy" id="1413687"/>
    <lineage>
        <taxon>Eukaryota</taxon>
        <taxon>Viridiplantae</taxon>
        <taxon>Streptophyta</taxon>
        <taxon>Embryophyta</taxon>
        <taxon>Tracheophyta</taxon>
        <taxon>Spermatophyta</taxon>
        <taxon>Magnoliopsida</taxon>
        <taxon>eudicotyledons</taxon>
        <taxon>Gunneridae</taxon>
        <taxon>Pentapetalae</taxon>
        <taxon>rosids</taxon>
        <taxon>fabids</taxon>
        <taxon>Malpighiales</taxon>
        <taxon>Salicaceae</taxon>
        <taxon>Saliceae</taxon>
        <taxon>Salix</taxon>
    </lineage>
</organism>
<keyword evidence="5" id="KW-1185">Reference proteome</keyword>
<dbReference type="InterPro" id="IPR000916">
    <property type="entry name" value="Bet_v_I/MLP"/>
</dbReference>
<dbReference type="GO" id="GO:0009738">
    <property type="term" value="P:abscisic acid-activated signaling pathway"/>
    <property type="evidence" value="ECO:0007669"/>
    <property type="project" value="TreeGrafter"/>
</dbReference>
<accession>A0A835N260</accession>
<dbReference type="AlphaFoldDB" id="A0A835N260"/>
<evidence type="ECO:0000256" key="1">
    <source>
        <dbReference type="ARBA" id="ARBA00009744"/>
    </source>
</evidence>
<gene>
    <name evidence="4" type="ORF">SADUNF_Sadunf05G0100500</name>
</gene>
<comment type="similarity">
    <text evidence="1">Belongs to the BetVI family.</text>
</comment>
<dbReference type="Pfam" id="PF00407">
    <property type="entry name" value="Bet_v_1"/>
    <property type="match status" value="1"/>
</dbReference>
<protein>
    <recommendedName>
        <fullName evidence="3">Bet v I/Major latex protein domain-containing protein</fullName>
    </recommendedName>
</protein>
<dbReference type="GO" id="GO:0005737">
    <property type="term" value="C:cytoplasm"/>
    <property type="evidence" value="ECO:0007669"/>
    <property type="project" value="TreeGrafter"/>
</dbReference>
<reference evidence="4 5" key="1">
    <citation type="submission" date="2020-10" db="EMBL/GenBank/DDBJ databases">
        <title>Plant Genome Project.</title>
        <authorList>
            <person name="Zhang R.-G."/>
        </authorList>
    </citation>
    <scope>NUCLEOTIDE SEQUENCE [LARGE SCALE GENOMIC DNA]</scope>
    <source>
        <strain evidence="4">FAFU-HL-1</strain>
        <tissue evidence="4">Leaf</tissue>
    </source>
</reference>
<keyword evidence="2" id="KW-0017">Alkaloid metabolism</keyword>
<evidence type="ECO:0000256" key="2">
    <source>
        <dbReference type="ARBA" id="ARBA00022589"/>
    </source>
</evidence>
<evidence type="ECO:0000259" key="3">
    <source>
        <dbReference type="Pfam" id="PF00407"/>
    </source>
</evidence>
<dbReference type="PANTHER" id="PTHR31213">
    <property type="entry name" value="OS08G0374000 PROTEIN-RELATED"/>
    <property type="match status" value="1"/>
</dbReference>
<dbReference type="GO" id="GO:0004864">
    <property type="term" value="F:protein phosphatase inhibitor activity"/>
    <property type="evidence" value="ECO:0007669"/>
    <property type="project" value="TreeGrafter"/>
</dbReference>
<dbReference type="OrthoDB" id="1879545at2759"/>
<dbReference type="InterPro" id="IPR050279">
    <property type="entry name" value="Plant_def-hormone_signal"/>
</dbReference>
<dbReference type="GO" id="GO:0006952">
    <property type="term" value="P:defense response"/>
    <property type="evidence" value="ECO:0007669"/>
    <property type="project" value="InterPro"/>
</dbReference>
<evidence type="ECO:0000313" key="4">
    <source>
        <dbReference type="EMBL" id="KAF9682356.1"/>
    </source>
</evidence>
<dbReference type="Gene3D" id="3.30.530.20">
    <property type="match status" value="2"/>
</dbReference>
<dbReference type="SUPFAM" id="SSF55961">
    <property type="entry name" value="Bet v1-like"/>
    <property type="match status" value="2"/>
</dbReference>
<feature type="domain" description="Bet v I/Major latex protein" evidence="3">
    <location>
        <begin position="126"/>
        <end position="252"/>
    </location>
</feature>
<dbReference type="InterPro" id="IPR023393">
    <property type="entry name" value="START-like_dom_sf"/>
</dbReference>
<dbReference type="GO" id="GO:0038023">
    <property type="term" value="F:signaling receptor activity"/>
    <property type="evidence" value="ECO:0007669"/>
    <property type="project" value="TreeGrafter"/>
</dbReference>
<dbReference type="EMBL" id="JADGMS010000005">
    <property type="protein sequence ID" value="KAF9682356.1"/>
    <property type="molecule type" value="Genomic_DNA"/>
</dbReference>
<dbReference type="GO" id="GO:0009820">
    <property type="term" value="P:alkaloid metabolic process"/>
    <property type="evidence" value="ECO:0007669"/>
    <property type="project" value="UniProtKB-KW"/>
</dbReference>
<dbReference type="CDD" id="cd07816">
    <property type="entry name" value="Bet_v1-like"/>
    <property type="match status" value="1"/>
</dbReference>
<comment type="caution">
    <text evidence="4">The sequence shown here is derived from an EMBL/GenBank/DDBJ whole genome shotgun (WGS) entry which is preliminary data.</text>
</comment>
<proteinExistence type="inferred from homology"/>
<dbReference type="PANTHER" id="PTHR31213:SF19">
    <property type="entry name" value="BET V I_MAJOR LATEX PROTEIN DOMAIN-CONTAINING PROTEIN"/>
    <property type="match status" value="1"/>
</dbReference>